<organism evidence="10 11">
    <name type="scientific">Sesamum angolense</name>
    <dbReference type="NCBI Taxonomy" id="2727404"/>
    <lineage>
        <taxon>Eukaryota</taxon>
        <taxon>Viridiplantae</taxon>
        <taxon>Streptophyta</taxon>
        <taxon>Embryophyta</taxon>
        <taxon>Tracheophyta</taxon>
        <taxon>Spermatophyta</taxon>
        <taxon>Magnoliopsida</taxon>
        <taxon>eudicotyledons</taxon>
        <taxon>Gunneridae</taxon>
        <taxon>Pentapetalae</taxon>
        <taxon>asterids</taxon>
        <taxon>lamiids</taxon>
        <taxon>Lamiales</taxon>
        <taxon>Pedaliaceae</taxon>
        <taxon>Sesamum</taxon>
    </lineage>
</organism>
<evidence type="ECO:0000256" key="4">
    <source>
        <dbReference type="ARBA" id="ARBA00022645"/>
    </source>
</evidence>
<dbReference type="EMBL" id="JACGWL010000016">
    <property type="protein sequence ID" value="KAK4385876.1"/>
    <property type="molecule type" value="Genomic_DNA"/>
</dbReference>
<feature type="signal peptide" evidence="9">
    <location>
        <begin position="1"/>
        <end position="26"/>
    </location>
</feature>
<keyword evidence="6 9" id="KW-0378">Hydrolase</keyword>
<dbReference type="GO" id="GO:0006508">
    <property type="term" value="P:proteolysis"/>
    <property type="evidence" value="ECO:0007669"/>
    <property type="project" value="UniProtKB-KW"/>
</dbReference>
<keyword evidence="9" id="KW-0732">Signal</keyword>
<dbReference type="Pfam" id="PF00450">
    <property type="entry name" value="Peptidase_S10"/>
    <property type="match status" value="1"/>
</dbReference>
<dbReference type="GO" id="GO:0005576">
    <property type="term" value="C:extracellular region"/>
    <property type="evidence" value="ECO:0007669"/>
    <property type="project" value="UniProtKB-SubCell"/>
</dbReference>
<dbReference type="InterPro" id="IPR033124">
    <property type="entry name" value="Ser_caboxypep_his_AS"/>
</dbReference>
<dbReference type="GO" id="GO:0005773">
    <property type="term" value="C:vacuole"/>
    <property type="evidence" value="ECO:0007669"/>
    <property type="project" value="TreeGrafter"/>
</dbReference>
<keyword evidence="7" id="KW-1015">Disulfide bond</keyword>
<dbReference type="AlphaFoldDB" id="A0AAE1W335"/>
<dbReference type="Gene3D" id="3.40.50.1820">
    <property type="entry name" value="alpha/beta hydrolase"/>
    <property type="match status" value="1"/>
</dbReference>
<dbReference type="PANTHER" id="PTHR11802:SF198">
    <property type="entry name" value="SERINE CARBOXYPEPTIDASE-LIKE 27"/>
    <property type="match status" value="1"/>
</dbReference>
<evidence type="ECO:0000256" key="2">
    <source>
        <dbReference type="ARBA" id="ARBA00009431"/>
    </source>
</evidence>
<dbReference type="PROSITE" id="PS00560">
    <property type="entry name" value="CARBOXYPEPT_SER_HIS"/>
    <property type="match status" value="1"/>
</dbReference>
<dbReference type="SUPFAM" id="SSF53474">
    <property type="entry name" value="alpha/beta-Hydrolases"/>
    <property type="match status" value="1"/>
</dbReference>
<comment type="similarity">
    <text evidence="2 9">Belongs to the peptidase S10 family.</text>
</comment>
<evidence type="ECO:0000256" key="5">
    <source>
        <dbReference type="ARBA" id="ARBA00022670"/>
    </source>
</evidence>
<accession>A0AAE1W335</accession>
<dbReference type="InterPro" id="IPR029058">
    <property type="entry name" value="AB_hydrolase_fold"/>
</dbReference>
<evidence type="ECO:0000256" key="9">
    <source>
        <dbReference type="RuleBase" id="RU361156"/>
    </source>
</evidence>
<evidence type="ECO:0000256" key="3">
    <source>
        <dbReference type="ARBA" id="ARBA00022525"/>
    </source>
</evidence>
<reference evidence="10" key="2">
    <citation type="journal article" date="2024" name="Plant">
        <title>Genomic evolution and insights into agronomic trait innovations of Sesamum species.</title>
        <authorList>
            <person name="Miao H."/>
            <person name="Wang L."/>
            <person name="Qu L."/>
            <person name="Liu H."/>
            <person name="Sun Y."/>
            <person name="Le M."/>
            <person name="Wang Q."/>
            <person name="Wei S."/>
            <person name="Zheng Y."/>
            <person name="Lin W."/>
            <person name="Duan Y."/>
            <person name="Cao H."/>
            <person name="Xiong S."/>
            <person name="Wang X."/>
            <person name="Wei L."/>
            <person name="Li C."/>
            <person name="Ma Q."/>
            <person name="Ju M."/>
            <person name="Zhao R."/>
            <person name="Li G."/>
            <person name="Mu C."/>
            <person name="Tian Q."/>
            <person name="Mei H."/>
            <person name="Zhang T."/>
            <person name="Gao T."/>
            <person name="Zhang H."/>
        </authorList>
    </citation>
    <scope>NUCLEOTIDE SEQUENCE</scope>
    <source>
        <strain evidence="10">K16</strain>
    </source>
</reference>
<dbReference type="InterPro" id="IPR001563">
    <property type="entry name" value="Peptidase_S10"/>
</dbReference>
<protein>
    <recommendedName>
        <fullName evidence="9">Carboxypeptidase</fullName>
        <ecNumber evidence="9">3.4.16.-</ecNumber>
    </recommendedName>
</protein>
<dbReference type="FunFam" id="3.40.50.1820:FF:000211">
    <property type="entry name" value="Carboxypeptidase"/>
    <property type="match status" value="1"/>
</dbReference>
<keyword evidence="8" id="KW-0325">Glycoprotein</keyword>
<comment type="subcellular location">
    <subcellularLocation>
        <location evidence="1">Secreted</location>
    </subcellularLocation>
</comment>
<dbReference type="PRINTS" id="PR00724">
    <property type="entry name" value="CRBOXYPTASEC"/>
</dbReference>
<evidence type="ECO:0000256" key="8">
    <source>
        <dbReference type="ARBA" id="ARBA00023180"/>
    </source>
</evidence>
<keyword evidence="5 9" id="KW-0645">Protease</keyword>
<dbReference type="GO" id="GO:0004185">
    <property type="term" value="F:serine-type carboxypeptidase activity"/>
    <property type="evidence" value="ECO:0007669"/>
    <property type="project" value="UniProtKB-UniRule"/>
</dbReference>
<dbReference type="PANTHER" id="PTHR11802">
    <property type="entry name" value="SERINE PROTEASE FAMILY S10 SERINE CARBOXYPEPTIDASE"/>
    <property type="match status" value="1"/>
</dbReference>
<dbReference type="PROSITE" id="PS00131">
    <property type="entry name" value="CARBOXYPEPT_SER_SER"/>
    <property type="match status" value="1"/>
</dbReference>
<dbReference type="Proteomes" id="UP001289374">
    <property type="component" value="Unassembled WGS sequence"/>
</dbReference>
<evidence type="ECO:0000313" key="11">
    <source>
        <dbReference type="Proteomes" id="UP001289374"/>
    </source>
</evidence>
<feature type="chain" id="PRO_5041777903" description="Carboxypeptidase" evidence="9">
    <location>
        <begin position="27"/>
        <end position="463"/>
    </location>
</feature>
<gene>
    <name evidence="10" type="ORF">Sango_2711600</name>
</gene>
<sequence>MGYQLQSILCAICILWLNYFVGTSHSLSNSDQERDRITYLPGQPENVGFNQYSGYITVNQQAGRALFYWLTEAPAYRGPDSRPLVLWLNGGPGCSSVAYGAAEEIGPFRINSDGKTLYLNPYSWNKLANLLFLESPAGVGFSYSNTSSDFYTLKMLMRFLSAGSRGFLSTNRDFYIAGESYAGHYVPQLSRIIYERNKGIQNPVINFKGFMVGNAVTDDYHDYIGTFEYWWTHGLISDSTYKILRRTCDLGSSTHPSSDCVKSLDLADKEMGNIDPYSIYTRPCNSASSLRRRLRGHYPWMSRAYDPALNGILKFTSISLKFKTRYMPMLHGFPTHGNLADTPLSVLPIYQELIAAGHRTWVFSGDTDAVVPVTATRYSIDALKLPTITKWYPWYDNGKVGGWSQVYKGLTLVTVTGAGHEVPLHRPRQAFVLFRSFLENKPMPAESYFSRQVADFFVSERNE</sequence>
<keyword evidence="11" id="KW-1185">Reference proteome</keyword>
<dbReference type="Gene3D" id="3.40.50.11320">
    <property type="match status" value="1"/>
</dbReference>
<proteinExistence type="inferred from homology"/>
<name>A0AAE1W335_9LAMI</name>
<comment type="caution">
    <text evidence="10">The sequence shown here is derived from an EMBL/GenBank/DDBJ whole genome shotgun (WGS) entry which is preliminary data.</text>
</comment>
<evidence type="ECO:0000256" key="6">
    <source>
        <dbReference type="ARBA" id="ARBA00022801"/>
    </source>
</evidence>
<dbReference type="EC" id="3.4.16.-" evidence="9"/>
<keyword evidence="4 9" id="KW-0121">Carboxypeptidase</keyword>
<reference evidence="10" key="1">
    <citation type="submission" date="2020-06" db="EMBL/GenBank/DDBJ databases">
        <authorList>
            <person name="Li T."/>
            <person name="Hu X."/>
            <person name="Zhang T."/>
            <person name="Song X."/>
            <person name="Zhang H."/>
            <person name="Dai N."/>
            <person name="Sheng W."/>
            <person name="Hou X."/>
            <person name="Wei L."/>
        </authorList>
    </citation>
    <scope>NUCLEOTIDE SEQUENCE</scope>
    <source>
        <strain evidence="10">K16</strain>
        <tissue evidence="10">Leaf</tissue>
    </source>
</reference>
<evidence type="ECO:0000256" key="7">
    <source>
        <dbReference type="ARBA" id="ARBA00023157"/>
    </source>
</evidence>
<evidence type="ECO:0000313" key="10">
    <source>
        <dbReference type="EMBL" id="KAK4385876.1"/>
    </source>
</evidence>
<keyword evidence="3" id="KW-0964">Secreted</keyword>
<evidence type="ECO:0000256" key="1">
    <source>
        <dbReference type="ARBA" id="ARBA00004613"/>
    </source>
</evidence>
<dbReference type="FunFam" id="3.40.50.11320:FF:000003">
    <property type="entry name" value="Carboxypeptidase"/>
    <property type="match status" value="1"/>
</dbReference>
<dbReference type="InterPro" id="IPR018202">
    <property type="entry name" value="Ser_caboxypep_ser_AS"/>
</dbReference>